<proteinExistence type="inferred from homology"/>
<evidence type="ECO:0000313" key="4">
    <source>
        <dbReference type="Ensembl" id="ENSPANP00000056810.1"/>
    </source>
</evidence>
<dbReference type="Gene3D" id="3.30.1370.10">
    <property type="entry name" value="K Homology domain, type 1"/>
    <property type="match status" value="1"/>
</dbReference>
<evidence type="ECO:0000256" key="2">
    <source>
        <dbReference type="SAM" id="MobiDB-lite"/>
    </source>
</evidence>
<dbReference type="GO" id="GO:0003723">
    <property type="term" value="F:RNA binding"/>
    <property type="evidence" value="ECO:0007669"/>
    <property type="project" value="InterPro"/>
</dbReference>
<evidence type="ECO:0000259" key="3">
    <source>
        <dbReference type="Pfam" id="PF16005"/>
    </source>
</evidence>
<accession>A0A8I5NV91</accession>
<organism evidence="4 5">
    <name type="scientific">Papio anubis</name>
    <name type="common">Olive baboon</name>
    <dbReference type="NCBI Taxonomy" id="9555"/>
    <lineage>
        <taxon>Eukaryota</taxon>
        <taxon>Metazoa</taxon>
        <taxon>Chordata</taxon>
        <taxon>Craniata</taxon>
        <taxon>Vertebrata</taxon>
        <taxon>Euteleostomi</taxon>
        <taxon>Mammalia</taxon>
        <taxon>Eutheria</taxon>
        <taxon>Euarchontoglires</taxon>
        <taxon>Primates</taxon>
        <taxon>Haplorrhini</taxon>
        <taxon>Catarrhini</taxon>
        <taxon>Cercopithecidae</taxon>
        <taxon>Cercopithecinae</taxon>
        <taxon>Papio</taxon>
    </lineage>
</organism>
<dbReference type="Proteomes" id="UP000028761">
    <property type="component" value="Chromosome 6"/>
</dbReference>
<name>A0A8I5NV91_PAPAN</name>
<dbReference type="PANTHER" id="PTHR31368">
    <property type="entry name" value="DEVELOPMENT PLURPOTENCY-ASSOCIATED PROTEIN 1/5 FAMILY MEMBER"/>
    <property type="match status" value="1"/>
</dbReference>
<reference evidence="4" key="2">
    <citation type="submission" date="2025-08" db="UniProtKB">
        <authorList>
            <consortium name="Ensembl"/>
        </authorList>
    </citation>
    <scope>IDENTIFICATION</scope>
</reference>
<dbReference type="AlphaFoldDB" id="A0A8I5NV91"/>
<dbReference type="Ensembl" id="ENSPANT00000066749.1">
    <property type="protein sequence ID" value="ENSPANP00000056810.1"/>
    <property type="gene ID" value="ENSPANG00000015806.3"/>
</dbReference>
<dbReference type="PANTHER" id="PTHR31368:SF6">
    <property type="entry name" value="KH HOMOLOGY DOMAIN-CONTAINING PROTEIN 1"/>
    <property type="match status" value="1"/>
</dbReference>
<evidence type="ECO:0000256" key="1">
    <source>
        <dbReference type="ARBA" id="ARBA00009081"/>
    </source>
</evidence>
<dbReference type="Pfam" id="PF16005">
    <property type="entry name" value="MOEP19"/>
    <property type="match status" value="1"/>
</dbReference>
<dbReference type="FunFam" id="3.30.1370.10:FF:000071">
    <property type="entry name" value="KH domain containing 1 like"/>
    <property type="match status" value="1"/>
</dbReference>
<feature type="domain" description="KH-like RNA-binding" evidence="3">
    <location>
        <begin position="198"/>
        <end position="282"/>
    </location>
</feature>
<evidence type="ECO:0000313" key="5">
    <source>
        <dbReference type="Proteomes" id="UP000028761"/>
    </source>
</evidence>
<reference evidence="4 5" key="1">
    <citation type="submission" date="2012-03" db="EMBL/GenBank/DDBJ databases">
        <title>Whole Genome Assembly of Papio anubis.</title>
        <authorList>
            <person name="Liu Y.L."/>
            <person name="Abraham K.A."/>
            <person name="Akbar H.A."/>
            <person name="Ali S.A."/>
            <person name="Anosike U.A."/>
            <person name="Aqrawi P.A."/>
            <person name="Arias F.A."/>
            <person name="Attaway T.A."/>
            <person name="Awwad R.A."/>
            <person name="Babu C.B."/>
            <person name="Bandaranaike D.B."/>
            <person name="Battles P.B."/>
            <person name="Bell A.B."/>
            <person name="Beltran B.B."/>
            <person name="Berhane-Mersha D.B."/>
            <person name="Bess C.B."/>
            <person name="Bickham C.B."/>
            <person name="Bolden T.B."/>
            <person name="Carter K.C."/>
            <person name="Chau D.C."/>
            <person name="Chavez A.C."/>
            <person name="Clerc-Blankenburg K.C."/>
            <person name="Coyle M.C."/>
            <person name="Dao M.D."/>
            <person name="Davila M.L.D."/>
            <person name="Davy-Carroll L.D."/>
            <person name="Denson S.D."/>
            <person name="Dinh H.D."/>
            <person name="Fernandez S.F."/>
            <person name="Fernando P.F."/>
            <person name="Forbes L.F."/>
            <person name="Francis C.F."/>
            <person name="Francisco L.F."/>
            <person name="Fu Q.F."/>
            <person name="Garcia-Iii R.G."/>
            <person name="Garrett T.G."/>
            <person name="Gross S.G."/>
            <person name="Gubbala S.G."/>
            <person name="Hirani K.H."/>
            <person name="Hogues M.H."/>
            <person name="Hollins B.H."/>
            <person name="Jackson L.J."/>
            <person name="Javaid M.J."/>
            <person name="Jhangiani S.J."/>
            <person name="Johnson A.J."/>
            <person name="Johnson B.J."/>
            <person name="Jones J.J."/>
            <person name="Joshi V.J."/>
            <person name="Kalu J.K."/>
            <person name="Khan N.K."/>
            <person name="Korchina V.K."/>
            <person name="Kovar C.K."/>
            <person name="Lago L.L."/>
            <person name="Lara F.L."/>
            <person name="Le T.-K.L."/>
            <person name="Lee S.L."/>
            <person name="Legall-Iii F.L."/>
            <person name="Lemon S.L."/>
            <person name="Liu J.L."/>
            <person name="Liu Y.-S.L."/>
            <person name="Liyanage D.L."/>
            <person name="Lopez J.L."/>
            <person name="Lorensuhewa L.L."/>
            <person name="Mata R.M."/>
            <person name="Mathew T.M."/>
            <person name="Mercado C.M."/>
            <person name="Mercado I.M."/>
            <person name="Morales K.M."/>
            <person name="Morgan M.M."/>
            <person name="Munidasa M.M."/>
            <person name="Ngo D.N."/>
            <person name="Nguyen L.N."/>
            <person name="Nguyen T.N."/>
            <person name="Nguyen N.N."/>
            <person name="Obregon M.O."/>
            <person name="Okwuonu G.O."/>
            <person name="Ongeri F.O."/>
            <person name="Onwere C.O."/>
            <person name="Osifeso I.O."/>
            <person name="Parra A.P."/>
            <person name="Patil S.P."/>
            <person name="Perez A.P."/>
            <person name="Perez Y.P."/>
            <person name="Pham C.P."/>
            <person name="Pu L.-L.P."/>
            <person name="Puazo M.P."/>
            <person name="Quiroz J.Q."/>
            <person name="Rouhana J.R."/>
            <person name="Ruiz M.R."/>
            <person name="Ruiz S.-J.R."/>
            <person name="Saada N.S."/>
            <person name="Santibanez J.S."/>
            <person name="Scheel M.S."/>
            <person name="Schneider B.S."/>
            <person name="Simmons D.S."/>
            <person name="Sisson I.S."/>
            <person name="Tang L.-Y.T."/>
            <person name="Thornton R.T."/>
            <person name="Tisius J.T."/>
            <person name="Toledanes G.T."/>
            <person name="Trejos Z.T."/>
            <person name="Usmani K.U."/>
            <person name="Varghese R.V."/>
            <person name="Vattathil S.V."/>
            <person name="Vee V.V."/>
            <person name="Walker D.W."/>
            <person name="Weissenberger G.W."/>
            <person name="White C.W."/>
            <person name="Williams A.W."/>
            <person name="Woodworth J.W."/>
            <person name="Wright R.W."/>
            <person name="Zhu Y.Z."/>
            <person name="Han Y.H."/>
            <person name="Newsham I.N."/>
            <person name="Nazareth L.N."/>
            <person name="Worley K.W."/>
            <person name="Muzny D.M."/>
            <person name="Rogers J.R."/>
            <person name="Gibbs R.G."/>
        </authorList>
    </citation>
    <scope>NUCLEOTIDE SEQUENCE [LARGE SCALE GENOMIC DNA]</scope>
</reference>
<dbReference type="GO" id="GO:0005737">
    <property type="term" value="C:cytoplasm"/>
    <property type="evidence" value="ECO:0007669"/>
    <property type="project" value="TreeGrafter"/>
</dbReference>
<dbReference type="CDD" id="cd12795">
    <property type="entry name" value="FILIA_N_like"/>
    <property type="match status" value="1"/>
</dbReference>
<dbReference type="InterPro" id="IPR036612">
    <property type="entry name" value="KH_dom_type_1_sf"/>
</dbReference>
<reference evidence="4" key="3">
    <citation type="submission" date="2025-09" db="UniProtKB">
        <authorList>
            <consortium name="Ensembl"/>
        </authorList>
    </citation>
    <scope>IDENTIFICATION</scope>
</reference>
<protein>
    <recommendedName>
        <fullName evidence="3">KH-like RNA-binding domain-containing protein</fullName>
    </recommendedName>
</protein>
<comment type="similarity">
    <text evidence="1">Belongs to the KHDC1 family.</text>
</comment>
<keyword evidence="5" id="KW-1185">Reference proteome</keyword>
<feature type="region of interest" description="Disordered" evidence="2">
    <location>
        <begin position="79"/>
        <end position="114"/>
    </location>
</feature>
<dbReference type="GeneTree" id="ENSGT00940000154353"/>
<dbReference type="InterPro" id="IPR031952">
    <property type="entry name" value="MOEP19_KH-like"/>
</dbReference>
<sequence>MPPGGHSRSSSAGSALGVVQVWVLATGSSLRPPLLPGLKSCWALGAPAVGSASCLLHRAGGRRALGCFPCRSRALPAGSPPLPLERASRSASRAPRNGRARGPGGTAVSSQSTGPAAAAAATAALLREWPRPAARQPHLLHSYQAQPWLPDPRVVSNSDYLLCGIISSLVESVSCVSAREHPIWSEQSMDMGTSALSKKPWWTLPENFHAPMVFHMEEDQEELIFGHGDTYLRCIEVHSHTLIQLESWFTATGQTRVTVVGPHRARQWLLHMFCCVGSQDSYHHARGLEMLEHVRSQPLTNDDLVTSISVPPYTGDLSLAPRISGTICLSVPQPSPYQVIGCSGFHLSSLYP</sequence>